<dbReference type="Gramene" id="KJB29923">
    <property type="protein sequence ID" value="KJB29923"/>
    <property type="gene ID" value="B456_005G123800"/>
</dbReference>
<dbReference type="GO" id="GO:0003677">
    <property type="term" value="F:DNA binding"/>
    <property type="evidence" value="ECO:0007669"/>
    <property type="project" value="UniProtKB-KW"/>
</dbReference>
<reference evidence="5 6" key="1">
    <citation type="journal article" date="2012" name="Nature">
        <title>Repeated polyploidization of Gossypium genomes and the evolution of spinnable cotton fibres.</title>
        <authorList>
            <person name="Paterson A.H."/>
            <person name="Wendel J.F."/>
            <person name="Gundlach H."/>
            <person name="Guo H."/>
            <person name="Jenkins J."/>
            <person name="Jin D."/>
            <person name="Llewellyn D."/>
            <person name="Showmaker K.C."/>
            <person name="Shu S."/>
            <person name="Udall J."/>
            <person name="Yoo M.J."/>
            <person name="Byers R."/>
            <person name="Chen W."/>
            <person name="Doron-Faigenboim A."/>
            <person name="Duke M.V."/>
            <person name="Gong L."/>
            <person name="Grimwood J."/>
            <person name="Grover C."/>
            <person name="Grupp K."/>
            <person name="Hu G."/>
            <person name="Lee T.H."/>
            <person name="Li J."/>
            <person name="Lin L."/>
            <person name="Liu T."/>
            <person name="Marler B.S."/>
            <person name="Page J.T."/>
            <person name="Roberts A.W."/>
            <person name="Romanel E."/>
            <person name="Sanders W.S."/>
            <person name="Szadkowski E."/>
            <person name="Tan X."/>
            <person name="Tang H."/>
            <person name="Xu C."/>
            <person name="Wang J."/>
            <person name="Wang Z."/>
            <person name="Zhang D."/>
            <person name="Zhang L."/>
            <person name="Ashrafi H."/>
            <person name="Bedon F."/>
            <person name="Bowers J.E."/>
            <person name="Brubaker C.L."/>
            <person name="Chee P.W."/>
            <person name="Das S."/>
            <person name="Gingle A.R."/>
            <person name="Haigler C.H."/>
            <person name="Harker D."/>
            <person name="Hoffmann L.V."/>
            <person name="Hovav R."/>
            <person name="Jones D.C."/>
            <person name="Lemke C."/>
            <person name="Mansoor S."/>
            <person name="ur Rahman M."/>
            <person name="Rainville L.N."/>
            <person name="Rambani A."/>
            <person name="Reddy U.K."/>
            <person name="Rong J.K."/>
            <person name="Saranga Y."/>
            <person name="Scheffler B.E."/>
            <person name="Scheffler J.A."/>
            <person name="Stelly D.M."/>
            <person name="Triplett B.A."/>
            <person name="Van Deynze A."/>
            <person name="Vaslin M.F."/>
            <person name="Waghmare V.N."/>
            <person name="Walford S.A."/>
            <person name="Wright R.J."/>
            <person name="Zaki E.A."/>
            <person name="Zhang T."/>
            <person name="Dennis E.S."/>
            <person name="Mayer K.F."/>
            <person name="Peterson D.G."/>
            <person name="Rokhsar D.S."/>
            <person name="Wang X."/>
            <person name="Schmutz J."/>
        </authorList>
    </citation>
    <scope>NUCLEOTIDE SEQUENCE [LARGE SCALE GENOMIC DNA]</scope>
</reference>
<dbReference type="Pfam" id="PF01367">
    <property type="entry name" value="5_3_exonuc"/>
    <property type="match status" value="1"/>
</dbReference>
<dbReference type="SUPFAM" id="SSF47807">
    <property type="entry name" value="5' to 3' exonuclease, C-terminal subdomain"/>
    <property type="match status" value="1"/>
</dbReference>
<keyword evidence="1" id="KW-0540">Nuclease</keyword>
<dbReference type="InterPro" id="IPR002421">
    <property type="entry name" value="5-3_exonuclease"/>
</dbReference>
<dbReference type="EMBL" id="CM001744">
    <property type="protein sequence ID" value="KJB29923.1"/>
    <property type="molecule type" value="Genomic_DNA"/>
</dbReference>
<dbReference type="SUPFAM" id="SSF88723">
    <property type="entry name" value="PIN domain-like"/>
    <property type="match status" value="1"/>
</dbReference>
<dbReference type="InterPro" id="IPR008918">
    <property type="entry name" value="HhH2"/>
</dbReference>
<dbReference type="GO" id="GO:0017108">
    <property type="term" value="F:5'-flap endonuclease activity"/>
    <property type="evidence" value="ECO:0007669"/>
    <property type="project" value="InterPro"/>
</dbReference>
<dbReference type="InterPro" id="IPR038969">
    <property type="entry name" value="FEN"/>
</dbReference>
<keyword evidence="6" id="KW-1185">Reference proteome</keyword>
<dbReference type="GO" id="GO:0033567">
    <property type="term" value="P:DNA replication, Okazaki fragment processing"/>
    <property type="evidence" value="ECO:0007669"/>
    <property type="project" value="InterPro"/>
</dbReference>
<evidence type="ECO:0000256" key="1">
    <source>
        <dbReference type="ARBA" id="ARBA00022722"/>
    </source>
</evidence>
<dbReference type="FunFam" id="3.40.50.1010:FF:000028">
    <property type="entry name" value="5'-3' exonuclease family protein"/>
    <property type="match status" value="1"/>
</dbReference>
<dbReference type="FunFam" id="1.10.150.20:FF:000003">
    <property type="entry name" value="DNA polymerase I"/>
    <property type="match status" value="1"/>
</dbReference>
<keyword evidence="3" id="KW-0238">DNA-binding</keyword>
<keyword evidence="2" id="KW-0378">Hydrolase</keyword>
<dbReference type="CDD" id="cd09859">
    <property type="entry name" value="PIN_53EXO"/>
    <property type="match status" value="1"/>
</dbReference>
<dbReference type="InterPro" id="IPR020046">
    <property type="entry name" value="5-3_exonucl_a-hlix_arch_N"/>
</dbReference>
<name>A0A0D2RDM6_GOSRA</name>
<accession>A0A0D2RDM6</accession>
<dbReference type="GO" id="GO:0008409">
    <property type="term" value="F:5'-3' exonuclease activity"/>
    <property type="evidence" value="ECO:0007669"/>
    <property type="project" value="InterPro"/>
</dbReference>
<sequence>MACFHSMNLRTPCLWTSLPCIRRHFSRNLKDGNKLLSFNRLYVIRPSPFQTLKYCSLSGNLSSTVPGDHPIPHGNAVISSKKEQIFHQEAALGRANLQETVVNAKSSNGRVMLIDGTSVIYRAYYKLLAKLHHGYLSHADGNGDWVLTIFTALSLIIDVLEFVPSHVAVVFDHDGIPFGHTSISSKENVMGKGLNFRHTLFPSYKSNRPPTPDTIVQGLQYLKASIKAMSIKVIEVPGVEADDVIGTLAARSVDEGFKVRVVSPDKDFFQILCPSLRLLRIAPRGYEMVSFGMEDFSKRYGDLKPSQFVDVVSLVGDRCDNIPGVDGIGNVHAVQLITKFGTLENLLKCVDEVEVDHIRKALIANADQAVLSKNLAMLRCDLPFYMVPFSTRDLTFNKPEDNGEKFTSLLNAISAYAEGFSADPIIRRAFYLWKKLEPP</sequence>
<dbReference type="InterPro" id="IPR029060">
    <property type="entry name" value="PIN-like_dom_sf"/>
</dbReference>
<dbReference type="Gramene" id="KJB29924">
    <property type="protein sequence ID" value="KJB29924"/>
    <property type="gene ID" value="B456_005G123800"/>
</dbReference>
<evidence type="ECO:0000256" key="2">
    <source>
        <dbReference type="ARBA" id="ARBA00022801"/>
    </source>
</evidence>
<dbReference type="SMART" id="SM00475">
    <property type="entry name" value="53EXOc"/>
    <property type="match status" value="1"/>
</dbReference>
<dbReference type="Gene3D" id="3.40.50.1010">
    <property type="entry name" value="5'-nuclease"/>
    <property type="match status" value="1"/>
</dbReference>
<evidence type="ECO:0000259" key="4">
    <source>
        <dbReference type="SMART" id="SM00475"/>
    </source>
</evidence>
<dbReference type="Gene3D" id="1.10.150.20">
    <property type="entry name" value="5' to 3' exonuclease, C-terminal subdomain"/>
    <property type="match status" value="1"/>
</dbReference>
<dbReference type="InterPro" id="IPR020045">
    <property type="entry name" value="DNA_polI_H3TH"/>
</dbReference>
<dbReference type="OrthoDB" id="275278at2759"/>
<dbReference type="Gramene" id="KJB29920">
    <property type="protein sequence ID" value="KJB29920"/>
    <property type="gene ID" value="B456_005G123800"/>
</dbReference>
<organism evidence="5 6">
    <name type="scientific">Gossypium raimondii</name>
    <name type="common">Peruvian cotton</name>
    <name type="synonym">Gossypium klotzschianum subsp. raimondii</name>
    <dbReference type="NCBI Taxonomy" id="29730"/>
    <lineage>
        <taxon>Eukaryota</taxon>
        <taxon>Viridiplantae</taxon>
        <taxon>Streptophyta</taxon>
        <taxon>Embryophyta</taxon>
        <taxon>Tracheophyta</taxon>
        <taxon>Spermatophyta</taxon>
        <taxon>Magnoliopsida</taxon>
        <taxon>eudicotyledons</taxon>
        <taxon>Gunneridae</taxon>
        <taxon>Pentapetalae</taxon>
        <taxon>rosids</taxon>
        <taxon>malvids</taxon>
        <taxon>Malvales</taxon>
        <taxon>Malvaceae</taxon>
        <taxon>Malvoideae</taxon>
        <taxon>Gossypium</taxon>
    </lineage>
</organism>
<dbReference type="CDD" id="cd09898">
    <property type="entry name" value="H3TH_53EXO"/>
    <property type="match status" value="1"/>
</dbReference>
<dbReference type="PANTHER" id="PTHR42646">
    <property type="entry name" value="FLAP ENDONUCLEASE XNI"/>
    <property type="match status" value="1"/>
</dbReference>
<gene>
    <name evidence="5" type="ORF">B456_005G123800</name>
</gene>
<dbReference type="Proteomes" id="UP000032304">
    <property type="component" value="Chromosome 5"/>
</dbReference>
<feature type="domain" description="5'-3' exonuclease" evidence="4">
    <location>
        <begin position="109"/>
        <end position="397"/>
    </location>
</feature>
<dbReference type="SMART" id="SM00279">
    <property type="entry name" value="HhH2"/>
    <property type="match status" value="1"/>
</dbReference>
<dbReference type="AlphaFoldDB" id="A0A0D2RDM6"/>
<dbReference type="Pfam" id="PF02739">
    <property type="entry name" value="5_3_exonuc_N"/>
    <property type="match status" value="1"/>
</dbReference>
<proteinExistence type="predicted"/>
<evidence type="ECO:0000313" key="5">
    <source>
        <dbReference type="EMBL" id="KJB29924.1"/>
    </source>
</evidence>
<dbReference type="InterPro" id="IPR036279">
    <property type="entry name" value="5-3_exonuclease_C_sf"/>
</dbReference>
<evidence type="ECO:0000256" key="3">
    <source>
        <dbReference type="ARBA" id="ARBA00023125"/>
    </source>
</evidence>
<dbReference type="PANTHER" id="PTHR42646:SF2">
    <property type="entry name" value="5'-3' EXONUCLEASE FAMILY PROTEIN"/>
    <property type="match status" value="1"/>
</dbReference>
<protein>
    <recommendedName>
        <fullName evidence="4">5'-3' exonuclease domain-containing protein</fullName>
    </recommendedName>
</protein>
<dbReference type="EMBL" id="CM001744">
    <property type="protein sequence ID" value="KJB29920.1"/>
    <property type="molecule type" value="Genomic_DNA"/>
</dbReference>
<evidence type="ECO:0000313" key="6">
    <source>
        <dbReference type="Proteomes" id="UP000032304"/>
    </source>
</evidence>
<dbReference type="EMBL" id="CM001744">
    <property type="protein sequence ID" value="KJB29924.1"/>
    <property type="molecule type" value="Genomic_DNA"/>
</dbReference>